<dbReference type="Proteomes" id="UP000095192">
    <property type="component" value="Unassembled WGS sequence"/>
</dbReference>
<proteinExistence type="predicted"/>
<keyword evidence="2" id="KW-0732">Signal</keyword>
<accession>A0A1D3D9C3</accession>
<name>A0A1D3D9C3_9EIME</name>
<dbReference type="InParanoid" id="A0A1D3D9C3"/>
<evidence type="ECO:0000256" key="1">
    <source>
        <dbReference type="SAM" id="MobiDB-lite"/>
    </source>
</evidence>
<feature type="compositionally biased region" description="Polar residues" evidence="1">
    <location>
        <begin position="222"/>
        <end position="243"/>
    </location>
</feature>
<organism evidence="3 4">
    <name type="scientific">Cyclospora cayetanensis</name>
    <dbReference type="NCBI Taxonomy" id="88456"/>
    <lineage>
        <taxon>Eukaryota</taxon>
        <taxon>Sar</taxon>
        <taxon>Alveolata</taxon>
        <taxon>Apicomplexa</taxon>
        <taxon>Conoidasida</taxon>
        <taxon>Coccidia</taxon>
        <taxon>Eucoccidiorida</taxon>
        <taxon>Eimeriorina</taxon>
        <taxon>Eimeriidae</taxon>
        <taxon>Cyclospora</taxon>
    </lineage>
</organism>
<evidence type="ECO:0000313" key="3">
    <source>
        <dbReference type="EMBL" id="OEH80056.1"/>
    </source>
</evidence>
<evidence type="ECO:0000256" key="2">
    <source>
        <dbReference type="SAM" id="SignalP"/>
    </source>
</evidence>
<keyword evidence="4" id="KW-1185">Reference proteome</keyword>
<dbReference type="EMBL" id="JROU02000198">
    <property type="protein sequence ID" value="OEH80056.1"/>
    <property type="molecule type" value="Genomic_DNA"/>
</dbReference>
<sequence length="457" mass="48197">MSKGRTIFIGSLICAKLCISGALLSSVGAADGPANLIPHAAEGNGHAGNPPAVTHGSLENAGNLLNLVSPEVPFFLEALTPRLQQALSLLLTEFMTSFSIAASKLMEQTRNIPAMKQAQRSLVYMSDAAMLLAQKMVSPQTNMEGVLDRENMEQTIKELIDLLDEDRLGYEEEENLKEHDQAVEEDASAALLKTATPDKRTMVAATGETHIATLEEEKRLGTSDSPAENPSIPTTVPVTSGRNDQARLPADLEEVSILSVAPDAQVAGPHVVPTPNEIYTAQKNGNRSREAALKRAAAVETGSALHITTASETGSAVAEALASGAANNGLPGEIAETMLDSEGQDAKLTSDEPAVAEELASHTVGQPVETPFGAAGASRTLRNIQQLEEQLPTVPLPRVDMALARIPTVFPIAAAATTHALDAVVGTSNVLAEAVVDTAQDLIKRHQNKTFALRKNN</sequence>
<protein>
    <submittedName>
        <fullName evidence="3">Uncharacterized protein</fullName>
    </submittedName>
</protein>
<feature type="signal peptide" evidence="2">
    <location>
        <begin position="1"/>
        <end position="29"/>
    </location>
</feature>
<dbReference type="AlphaFoldDB" id="A0A1D3D9C3"/>
<dbReference type="VEuPathDB" id="ToxoDB:cyc_01285"/>
<feature type="region of interest" description="Disordered" evidence="1">
    <location>
        <begin position="219"/>
        <end position="243"/>
    </location>
</feature>
<feature type="chain" id="PRO_5008914260" evidence="2">
    <location>
        <begin position="30"/>
        <end position="457"/>
    </location>
</feature>
<gene>
    <name evidence="3" type="ORF">cyc_01285</name>
</gene>
<comment type="caution">
    <text evidence="3">The sequence shown here is derived from an EMBL/GenBank/DDBJ whole genome shotgun (WGS) entry which is preliminary data.</text>
</comment>
<reference evidence="3 4" key="1">
    <citation type="journal article" date="2016" name="BMC Genomics">
        <title>Comparative genomics reveals Cyclospora cayetanensis possesses coccidia-like metabolism and invasion components but unique surface antigens.</title>
        <authorList>
            <person name="Liu S."/>
            <person name="Wang L."/>
            <person name="Zheng H."/>
            <person name="Xu Z."/>
            <person name="Roellig D.M."/>
            <person name="Li N."/>
            <person name="Frace M.A."/>
            <person name="Tang K."/>
            <person name="Arrowood M.J."/>
            <person name="Moss D.M."/>
            <person name="Zhang L."/>
            <person name="Feng Y."/>
            <person name="Xiao L."/>
        </authorList>
    </citation>
    <scope>NUCLEOTIDE SEQUENCE [LARGE SCALE GENOMIC DNA]</scope>
    <source>
        <strain evidence="3 4">CHN_HEN01</strain>
    </source>
</reference>
<evidence type="ECO:0000313" key="4">
    <source>
        <dbReference type="Proteomes" id="UP000095192"/>
    </source>
</evidence>